<protein>
    <submittedName>
        <fullName evidence="1">Uncharacterized protein</fullName>
    </submittedName>
</protein>
<dbReference type="AlphaFoldDB" id="A0AAU8FY54"/>
<sequence length="76" mass="8665">MKYREYVTQSIFDHADGPLGDWRQVERTVDALGEAGVLRRPLDDDGYVEEIRTIGADRPVRTAWVSTPTESEEREG</sequence>
<dbReference type="EMBL" id="CP159290">
    <property type="protein sequence ID" value="XCH28826.1"/>
    <property type="molecule type" value="Genomic_DNA"/>
</dbReference>
<name>A0AAU8FY54_9MICO</name>
<reference evidence="1" key="1">
    <citation type="submission" date="2024-06" db="EMBL/GenBank/DDBJ databases">
        <title>Complete genome sequence of the cellulolytic actinobacterium, Cellulosimicrobium ES-005.</title>
        <authorList>
            <person name="Matthews C.T."/>
            <person name="Underwood K.D."/>
            <person name="Ghanchi K.M."/>
            <person name="Fields S.D."/>
            <person name="Gardner S.G."/>
        </authorList>
    </citation>
    <scope>NUCLEOTIDE SEQUENCE</scope>
    <source>
        <strain evidence="1">ES-005</strain>
    </source>
</reference>
<evidence type="ECO:0000313" key="1">
    <source>
        <dbReference type="EMBL" id="XCH28826.1"/>
    </source>
</evidence>
<dbReference type="RefSeq" id="WP_353707241.1">
    <property type="nucleotide sequence ID" value="NZ_CP159290.1"/>
</dbReference>
<gene>
    <name evidence="1" type="ORF">ABRQ22_14600</name>
</gene>
<organism evidence="1">
    <name type="scientific">Cellulosimicrobium sp. ES-005</name>
    <dbReference type="NCBI Taxonomy" id="3163031"/>
    <lineage>
        <taxon>Bacteria</taxon>
        <taxon>Bacillati</taxon>
        <taxon>Actinomycetota</taxon>
        <taxon>Actinomycetes</taxon>
        <taxon>Micrococcales</taxon>
        <taxon>Promicromonosporaceae</taxon>
        <taxon>Cellulosimicrobium</taxon>
    </lineage>
</organism>
<accession>A0AAU8FY54</accession>
<proteinExistence type="predicted"/>